<dbReference type="SUPFAM" id="SSF53474">
    <property type="entry name" value="alpha/beta-Hydrolases"/>
    <property type="match status" value="1"/>
</dbReference>
<keyword evidence="3" id="KW-1185">Reference proteome</keyword>
<gene>
    <name evidence="2" type="ORF">OVN18_07815</name>
</gene>
<protein>
    <submittedName>
        <fullName evidence="2">Phospholipase</fullName>
    </submittedName>
</protein>
<evidence type="ECO:0000313" key="3">
    <source>
        <dbReference type="Proteomes" id="UP001164706"/>
    </source>
</evidence>
<evidence type="ECO:0000259" key="1">
    <source>
        <dbReference type="Pfam" id="PF02230"/>
    </source>
</evidence>
<dbReference type="Gene3D" id="3.40.50.1820">
    <property type="entry name" value="alpha/beta hydrolase"/>
    <property type="match status" value="1"/>
</dbReference>
<proteinExistence type="predicted"/>
<dbReference type="RefSeq" id="WP_267780147.1">
    <property type="nucleotide sequence ID" value="NZ_CP113089.1"/>
</dbReference>
<accession>A0A9E8S8I5</accession>
<dbReference type="KEGG" id="mdb:OVN18_07815"/>
<organism evidence="2 3">
    <name type="scientific">Microcella daejeonensis</name>
    <dbReference type="NCBI Taxonomy" id="2994971"/>
    <lineage>
        <taxon>Bacteria</taxon>
        <taxon>Bacillati</taxon>
        <taxon>Actinomycetota</taxon>
        <taxon>Actinomycetes</taxon>
        <taxon>Micrococcales</taxon>
        <taxon>Microbacteriaceae</taxon>
        <taxon>Microcella</taxon>
    </lineage>
</organism>
<name>A0A9E8S8I5_9MICO</name>
<dbReference type="Proteomes" id="UP001164706">
    <property type="component" value="Chromosome"/>
</dbReference>
<dbReference type="InterPro" id="IPR003140">
    <property type="entry name" value="PLipase/COase/thioEstase"/>
</dbReference>
<dbReference type="GO" id="GO:0016787">
    <property type="term" value="F:hydrolase activity"/>
    <property type="evidence" value="ECO:0007669"/>
    <property type="project" value="InterPro"/>
</dbReference>
<dbReference type="AlphaFoldDB" id="A0A9E8S8I5"/>
<dbReference type="EMBL" id="CP113089">
    <property type="protein sequence ID" value="WAB80481.1"/>
    <property type="molecule type" value="Genomic_DNA"/>
</dbReference>
<feature type="domain" description="Phospholipase/carboxylesterase/thioesterase" evidence="1">
    <location>
        <begin position="54"/>
        <end position="199"/>
    </location>
</feature>
<sequence>MTELLHHGADPAEARRIVIGVHGRGQGAVFMHGLAERVGDPGLHWLLPEAPGATWYTAPFMEPYEANQPQLDAGLDRIDALLAEAVALGAEPARIAVVGFSQGACLLAHHLLTRPGIRGPVALLTGGFIGPAGTDVASSRSLEGQTVYLEAADDDPWVPLVRVRDTLEALQTAGADARLDVRAGNEHHVPESALAAVRRLLAG</sequence>
<evidence type="ECO:0000313" key="2">
    <source>
        <dbReference type="EMBL" id="WAB80481.1"/>
    </source>
</evidence>
<dbReference type="InterPro" id="IPR029058">
    <property type="entry name" value="AB_hydrolase_fold"/>
</dbReference>
<dbReference type="Pfam" id="PF02230">
    <property type="entry name" value="Abhydrolase_2"/>
    <property type="match status" value="1"/>
</dbReference>
<reference evidence="2" key="1">
    <citation type="submission" date="2022-11" db="EMBL/GenBank/DDBJ databases">
        <title>Description of Microcella daejonensis nov. sp, isolated from riverside soil.</title>
        <authorList>
            <person name="Molina K.M."/>
            <person name="Kim S.B."/>
        </authorList>
    </citation>
    <scope>NUCLEOTIDE SEQUENCE</scope>
    <source>
        <strain evidence="2">MMS21-STM12</strain>
    </source>
</reference>